<dbReference type="GO" id="GO:0005506">
    <property type="term" value="F:iron ion binding"/>
    <property type="evidence" value="ECO:0007669"/>
    <property type="project" value="InterPro"/>
</dbReference>
<keyword evidence="5" id="KW-0560">Oxidoreductase</keyword>
<dbReference type="Proteomes" id="UP001324115">
    <property type="component" value="Unassembled WGS sequence"/>
</dbReference>
<dbReference type="CDD" id="cd11064">
    <property type="entry name" value="CYP86A"/>
    <property type="match status" value="1"/>
</dbReference>
<dbReference type="PRINTS" id="PR00463">
    <property type="entry name" value="EP450I"/>
</dbReference>
<feature type="binding site" description="axial binding residue" evidence="8">
    <location>
        <position position="445"/>
    </location>
    <ligand>
        <name>heme</name>
        <dbReference type="ChEBI" id="CHEBI:30413"/>
    </ligand>
    <ligandPart>
        <name>Fe</name>
        <dbReference type="ChEBI" id="CHEBI:18248"/>
    </ligandPart>
</feature>
<keyword evidence="11" id="KW-1185">Reference proteome</keyword>
<dbReference type="GO" id="GO:0020037">
    <property type="term" value="F:heme binding"/>
    <property type="evidence" value="ECO:0007669"/>
    <property type="project" value="InterPro"/>
</dbReference>
<comment type="cofactor">
    <cofactor evidence="1 8">
        <name>heme</name>
        <dbReference type="ChEBI" id="CHEBI:30413"/>
    </cofactor>
</comment>
<protein>
    <recommendedName>
        <fullName evidence="12">Cytochrome P450</fullName>
    </recommendedName>
</protein>
<sequence>MELFSIQTFLFFFVLSMYLYFRFKTSTKKPIKKPGPKIYPLVGILPEFLKNRHRSLDWCTKNLRDCPKNSDVYWRPGKGYTFMTANPSDLEHVLKTNFGNYPKGNHFTPILNDFLGHGIFNSDGELWKLQRKTASHEFNTKSLRNFVMENVTIEINTRLLPILTQASKTQQVLDLQDILECFAFDNICKLAFNIDPSCLNVDGTGAFEFMRAFEEATKISSYRFMHAFPFMVKVKKFLHIGSERRLKESIKIVHEFADNIIRSRMGHKVDKEKDLLSRFMSNEENSLEFLRDIVISFILAGRDTTSSSLSWFFWLVSLHPNVEQNILKELETIRVHYGKKIGETYSYDELHDMHYLHAAISEALRLYPPVPAIKKTCLNDDIMPDGTFVGKGWEVTINLYGMGRMDNIWGKNCFEFLPERWIENGVCKQESPFRFPAFQAGPRICLGKDMAYNQMKSIAASVMESFEMEVESKDKVPEFVLALTLRMKNGLPVRVRKRCVDENN</sequence>
<evidence type="ECO:0000256" key="5">
    <source>
        <dbReference type="ARBA" id="ARBA00023002"/>
    </source>
</evidence>
<evidence type="ECO:0000256" key="9">
    <source>
        <dbReference type="SAM" id="Phobius"/>
    </source>
</evidence>
<dbReference type="InterPro" id="IPR036396">
    <property type="entry name" value="Cyt_P450_sf"/>
</dbReference>
<dbReference type="PANTHER" id="PTHR24296">
    <property type="entry name" value="CYTOCHROME P450"/>
    <property type="match status" value="1"/>
</dbReference>
<keyword evidence="9" id="KW-0472">Membrane</keyword>
<dbReference type="Pfam" id="PF00067">
    <property type="entry name" value="p450"/>
    <property type="match status" value="1"/>
</dbReference>
<dbReference type="GO" id="GO:0016705">
    <property type="term" value="F:oxidoreductase activity, acting on paired donors, with incorporation or reduction of molecular oxygen"/>
    <property type="evidence" value="ECO:0007669"/>
    <property type="project" value="InterPro"/>
</dbReference>
<evidence type="ECO:0000256" key="8">
    <source>
        <dbReference type="PIRSR" id="PIRSR602401-1"/>
    </source>
</evidence>
<keyword evidence="3 8" id="KW-0349">Heme</keyword>
<keyword evidence="9" id="KW-0812">Transmembrane</keyword>
<dbReference type="Gene3D" id="1.10.630.10">
    <property type="entry name" value="Cytochrome P450"/>
    <property type="match status" value="1"/>
</dbReference>
<feature type="transmembrane region" description="Helical" evidence="9">
    <location>
        <begin position="6"/>
        <end position="23"/>
    </location>
</feature>
<comment type="similarity">
    <text evidence="2">Belongs to the cytochrome P450 family.</text>
</comment>
<dbReference type="InterPro" id="IPR002401">
    <property type="entry name" value="Cyt_P450_E_grp-I"/>
</dbReference>
<dbReference type="EMBL" id="JAXUIC010000007">
    <property type="protein sequence ID" value="KAK4581156.1"/>
    <property type="molecule type" value="Genomic_DNA"/>
</dbReference>
<evidence type="ECO:0000256" key="4">
    <source>
        <dbReference type="ARBA" id="ARBA00022723"/>
    </source>
</evidence>
<organism evidence="10 11">
    <name type="scientific">Quercus rubra</name>
    <name type="common">Northern red oak</name>
    <name type="synonym">Quercus borealis</name>
    <dbReference type="NCBI Taxonomy" id="3512"/>
    <lineage>
        <taxon>Eukaryota</taxon>
        <taxon>Viridiplantae</taxon>
        <taxon>Streptophyta</taxon>
        <taxon>Embryophyta</taxon>
        <taxon>Tracheophyta</taxon>
        <taxon>Spermatophyta</taxon>
        <taxon>Magnoliopsida</taxon>
        <taxon>eudicotyledons</taxon>
        <taxon>Gunneridae</taxon>
        <taxon>Pentapetalae</taxon>
        <taxon>rosids</taxon>
        <taxon>fabids</taxon>
        <taxon>Fagales</taxon>
        <taxon>Fagaceae</taxon>
        <taxon>Quercus</taxon>
    </lineage>
</organism>
<keyword evidence="9" id="KW-1133">Transmembrane helix</keyword>
<evidence type="ECO:0000256" key="2">
    <source>
        <dbReference type="ARBA" id="ARBA00010617"/>
    </source>
</evidence>
<name>A0AAN7IPL7_QUERU</name>
<evidence type="ECO:0000313" key="11">
    <source>
        <dbReference type="Proteomes" id="UP001324115"/>
    </source>
</evidence>
<evidence type="ECO:0000256" key="1">
    <source>
        <dbReference type="ARBA" id="ARBA00001971"/>
    </source>
</evidence>
<evidence type="ECO:0000256" key="3">
    <source>
        <dbReference type="ARBA" id="ARBA00022617"/>
    </source>
</evidence>
<dbReference type="InterPro" id="IPR001128">
    <property type="entry name" value="Cyt_P450"/>
</dbReference>
<reference evidence="10 11" key="1">
    <citation type="journal article" date="2023" name="G3 (Bethesda)">
        <title>A haplotype-resolved chromosome-scale genome for Quercus rubra L. provides insights into the genetics of adaptive traits for red oak species.</title>
        <authorList>
            <person name="Kapoor B."/>
            <person name="Jenkins J."/>
            <person name="Schmutz J."/>
            <person name="Zhebentyayeva T."/>
            <person name="Kuelheim C."/>
            <person name="Coggeshall M."/>
            <person name="Heim C."/>
            <person name="Lasky J.R."/>
            <person name="Leites L."/>
            <person name="Islam-Faridi N."/>
            <person name="Romero-Severson J."/>
            <person name="DeLeo V.L."/>
            <person name="Lucas S.M."/>
            <person name="Lazic D."/>
            <person name="Gailing O."/>
            <person name="Carlson J."/>
            <person name="Staton M."/>
        </authorList>
    </citation>
    <scope>NUCLEOTIDE SEQUENCE [LARGE SCALE GENOMIC DNA]</scope>
    <source>
        <strain evidence="10">Pseudo-F2</strain>
    </source>
</reference>
<gene>
    <name evidence="10" type="ORF">RGQ29_024721</name>
</gene>
<proteinExistence type="inferred from homology"/>
<dbReference type="GO" id="GO:0004497">
    <property type="term" value="F:monooxygenase activity"/>
    <property type="evidence" value="ECO:0007669"/>
    <property type="project" value="UniProtKB-KW"/>
</dbReference>
<keyword evidence="7" id="KW-0503">Monooxygenase</keyword>
<evidence type="ECO:0000313" key="10">
    <source>
        <dbReference type="EMBL" id="KAK4581156.1"/>
    </source>
</evidence>
<evidence type="ECO:0008006" key="12">
    <source>
        <dbReference type="Google" id="ProtNLM"/>
    </source>
</evidence>
<dbReference type="SUPFAM" id="SSF48264">
    <property type="entry name" value="Cytochrome P450"/>
    <property type="match status" value="1"/>
</dbReference>
<comment type="caution">
    <text evidence="10">The sequence shown here is derived from an EMBL/GenBank/DDBJ whole genome shotgun (WGS) entry which is preliminary data.</text>
</comment>
<evidence type="ECO:0000256" key="6">
    <source>
        <dbReference type="ARBA" id="ARBA00023004"/>
    </source>
</evidence>
<dbReference type="AlphaFoldDB" id="A0AAN7IPL7"/>
<keyword evidence="4 8" id="KW-0479">Metal-binding</keyword>
<keyword evidence="6 8" id="KW-0408">Iron</keyword>
<accession>A0AAN7IPL7</accession>
<evidence type="ECO:0000256" key="7">
    <source>
        <dbReference type="ARBA" id="ARBA00023033"/>
    </source>
</evidence>
<dbReference type="PRINTS" id="PR00385">
    <property type="entry name" value="P450"/>
</dbReference>